<feature type="transmembrane region" description="Helical" evidence="6">
    <location>
        <begin position="1585"/>
        <end position="1603"/>
    </location>
</feature>
<feature type="transmembrane region" description="Helical" evidence="6">
    <location>
        <begin position="775"/>
        <end position="795"/>
    </location>
</feature>
<dbReference type="GO" id="GO:0060271">
    <property type="term" value="P:cilium assembly"/>
    <property type="evidence" value="ECO:0007669"/>
    <property type="project" value="TreeGrafter"/>
</dbReference>
<feature type="transmembrane region" description="Helical" evidence="6">
    <location>
        <begin position="175"/>
        <end position="198"/>
    </location>
</feature>
<feature type="domain" description="G-protein coupled receptors family 1 profile" evidence="8">
    <location>
        <begin position="1211"/>
        <end position="1461"/>
    </location>
</feature>
<accession>A0AAD1VPK5</accession>
<feature type="transmembrane region" description="Helical" evidence="6">
    <location>
        <begin position="1681"/>
        <end position="1703"/>
    </location>
</feature>
<feature type="compositionally biased region" description="Acidic residues" evidence="5">
    <location>
        <begin position="3780"/>
        <end position="3810"/>
    </location>
</feature>
<evidence type="ECO:0000256" key="4">
    <source>
        <dbReference type="ARBA" id="ARBA00023136"/>
    </source>
</evidence>
<feature type="transmembrane region" description="Helical" evidence="6">
    <location>
        <begin position="976"/>
        <end position="1002"/>
    </location>
</feature>
<feature type="transmembrane region" description="Helical" evidence="6">
    <location>
        <begin position="1242"/>
        <end position="1268"/>
    </location>
</feature>
<feature type="compositionally biased region" description="Polar residues" evidence="5">
    <location>
        <begin position="3645"/>
        <end position="3656"/>
    </location>
</feature>
<dbReference type="Pfam" id="PF00001">
    <property type="entry name" value="7tm_1"/>
    <property type="match status" value="4"/>
</dbReference>
<feature type="transmembrane region" description="Helical" evidence="6">
    <location>
        <begin position="1090"/>
        <end position="1108"/>
    </location>
</feature>
<feature type="transmembrane region" description="Helical" evidence="6">
    <location>
        <begin position="1615"/>
        <end position="1636"/>
    </location>
</feature>
<feature type="region of interest" description="Disordered" evidence="5">
    <location>
        <begin position="4034"/>
        <end position="4072"/>
    </location>
</feature>
<comment type="subcellular location">
    <subcellularLocation>
        <location evidence="1">Membrane</location>
    </subcellularLocation>
</comment>
<feature type="region of interest" description="Disordered" evidence="5">
    <location>
        <begin position="2192"/>
        <end position="2211"/>
    </location>
</feature>
<dbReference type="GO" id="GO:0034451">
    <property type="term" value="C:centriolar satellite"/>
    <property type="evidence" value="ECO:0007669"/>
    <property type="project" value="TreeGrafter"/>
</dbReference>
<evidence type="ECO:0000259" key="8">
    <source>
        <dbReference type="PROSITE" id="PS50262"/>
    </source>
</evidence>
<feature type="domain" description="G-protein coupled receptors family 1 profile" evidence="8">
    <location>
        <begin position="755"/>
        <end position="1000"/>
    </location>
</feature>
<feature type="transmembrane region" description="Helical" evidence="6">
    <location>
        <begin position="1050"/>
        <end position="1070"/>
    </location>
</feature>
<dbReference type="CDD" id="cd00637">
    <property type="entry name" value="7tm_classA_rhodopsin-like"/>
    <property type="match status" value="5"/>
</dbReference>
<dbReference type="InterPro" id="IPR000276">
    <property type="entry name" value="GPCR_Rhodpsn"/>
</dbReference>
<evidence type="ECO:0000256" key="6">
    <source>
        <dbReference type="SAM" id="Phobius"/>
    </source>
</evidence>
<name>A0AAD1VPK5_PELCU</name>
<feature type="transmembrane region" description="Helical" evidence="6">
    <location>
        <begin position="1496"/>
        <end position="1523"/>
    </location>
</feature>
<dbReference type="CDD" id="cd00030">
    <property type="entry name" value="C2"/>
    <property type="match status" value="1"/>
</dbReference>
<feature type="transmembrane region" description="Helical" evidence="6">
    <location>
        <begin position="912"/>
        <end position="934"/>
    </location>
</feature>
<feature type="transmembrane region" description="Helical" evidence="6">
    <location>
        <begin position="620"/>
        <end position="638"/>
    </location>
</feature>
<feature type="transmembrane region" description="Helical" evidence="6">
    <location>
        <begin position="1274"/>
        <end position="1296"/>
    </location>
</feature>
<protein>
    <submittedName>
        <fullName evidence="9">C2 domain-containing 3 isoform X1</fullName>
    </submittedName>
</protein>
<feature type="region of interest" description="Disordered" evidence="5">
    <location>
        <begin position="3697"/>
        <end position="4003"/>
    </location>
</feature>
<keyword evidence="3 6" id="KW-1133">Transmembrane helix</keyword>
<dbReference type="SUPFAM" id="SSF81321">
    <property type="entry name" value="Family A G protein-coupled receptor-like"/>
    <property type="match status" value="5"/>
</dbReference>
<feature type="compositionally biased region" description="Low complexity" evidence="5">
    <location>
        <begin position="3994"/>
        <end position="4003"/>
    </location>
</feature>
<dbReference type="InterPro" id="IPR037775">
    <property type="entry name" value="C2_C2CD3"/>
</dbReference>
<feature type="transmembrane region" description="Helical" evidence="6">
    <location>
        <begin position="526"/>
        <end position="555"/>
    </location>
</feature>
<dbReference type="Gene3D" id="1.20.1070.10">
    <property type="entry name" value="Rhodopsin 7-helix transmembrane proteins"/>
    <property type="match status" value="6"/>
</dbReference>
<dbReference type="InterPro" id="IPR057537">
    <property type="entry name" value="C2_C2CD3_N"/>
</dbReference>
<feature type="transmembrane region" description="Helical" evidence="6">
    <location>
        <begin position="1370"/>
        <end position="1389"/>
    </location>
</feature>
<feature type="transmembrane region" description="Helical" evidence="6">
    <location>
        <begin position="1120"/>
        <end position="1140"/>
    </location>
</feature>
<dbReference type="Pfam" id="PF00168">
    <property type="entry name" value="C2"/>
    <property type="match status" value="3"/>
</dbReference>
<feature type="transmembrane region" description="Helical" evidence="6">
    <location>
        <begin position="1410"/>
        <end position="1430"/>
    </location>
</feature>
<evidence type="ECO:0000259" key="7">
    <source>
        <dbReference type="PROSITE" id="PS50004"/>
    </source>
</evidence>
<feature type="transmembrane region" description="Helical" evidence="6">
    <location>
        <begin position="856"/>
        <end position="878"/>
    </location>
</feature>
<feature type="transmembrane region" description="Helical" evidence="6">
    <location>
        <begin position="1546"/>
        <end position="1573"/>
    </location>
</feature>
<feature type="compositionally biased region" description="Basic and acidic residues" evidence="5">
    <location>
        <begin position="3922"/>
        <end position="3935"/>
    </location>
</feature>
<feature type="domain" description="C2" evidence="7">
    <location>
        <begin position="2911"/>
        <end position="3078"/>
    </location>
</feature>
<feature type="compositionally biased region" description="Basic and acidic residues" evidence="5">
    <location>
        <begin position="3333"/>
        <end position="3344"/>
    </location>
</feature>
<evidence type="ECO:0000313" key="10">
    <source>
        <dbReference type="Proteomes" id="UP001295444"/>
    </source>
</evidence>
<feature type="domain" description="C2" evidence="7">
    <location>
        <begin position="3355"/>
        <end position="3483"/>
    </location>
</feature>
<evidence type="ECO:0000256" key="2">
    <source>
        <dbReference type="ARBA" id="ARBA00022692"/>
    </source>
</evidence>
<dbReference type="InterPro" id="IPR000008">
    <property type="entry name" value="C2_dom"/>
</dbReference>
<feature type="domain" description="C2" evidence="7">
    <location>
        <begin position="2512"/>
        <end position="2661"/>
    </location>
</feature>
<evidence type="ECO:0000256" key="3">
    <source>
        <dbReference type="ARBA" id="ARBA00022989"/>
    </source>
</evidence>
<dbReference type="InterPro" id="IPR017452">
    <property type="entry name" value="GPCR_Rhodpsn_7TM"/>
</dbReference>
<proteinExistence type="predicted"/>
<dbReference type="PROSITE" id="PS50262">
    <property type="entry name" value="G_PROTEIN_RECEP_F1_2"/>
    <property type="match status" value="5"/>
</dbReference>
<feature type="domain" description="G-protein coupled receptors family 1 profile" evidence="8">
    <location>
        <begin position="1514"/>
        <end position="1772"/>
    </location>
</feature>
<dbReference type="PROSITE" id="PS50004">
    <property type="entry name" value="C2"/>
    <property type="match status" value="5"/>
</dbReference>
<feature type="region of interest" description="Disordered" evidence="5">
    <location>
        <begin position="3645"/>
        <end position="3673"/>
    </location>
</feature>
<dbReference type="SMART" id="SM00239">
    <property type="entry name" value="C2"/>
    <property type="match status" value="5"/>
</dbReference>
<feature type="compositionally biased region" description="Basic residues" evidence="5">
    <location>
        <begin position="4054"/>
        <end position="4063"/>
    </location>
</feature>
<feature type="domain" description="C2" evidence="7">
    <location>
        <begin position="3145"/>
        <end position="3280"/>
    </location>
</feature>
<feature type="domain" description="C2" evidence="7">
    <location>
        <begin position="2728"/>
        <end position="2887"/>
    </location>
</feature>
<dbReference type="InterPro" id="IPR035892">
    <property type="entry name" value="C2_domain_sf"/>
</dbReference>
<feature type="compositionally biased region" description="Polar residues" evidence="5">
    <location>
        <begin position="3817"/>
        <end position="3834"/>
    </location>
</feature>
<feature type="transmembrane region" description="Helical" evidence="6">
    <location>
        <begin position="575"/>
        <end position="599"/>
    </location>
</feature>
<dbReference type="Gene3D" id="2.60.40.150">
    <property type="entry name" value="C2 domain"/>
    <property type="match status" value="2"/>
</dbReference>
<feature type="compositionally biased region" description="Polar residues" evidence="5">
    <location>
        <begin position="2157"/>
        <end position="2167"/>
    </location>
</feature>
<evidence type="ECO:0000256" key="1">
    <source>
        <dbReference type="ARBA" id="ARBA00004370"/>
    </source>
</evidence>
<feature type="transmembrane region" description="Helical" evidence="6">
    <location>
        <begin position="644"/>
        <end position="665"/>
    </location>
</feature>
<dbReference type="Proteomes" id="UP001295444">
    <property type="component" value="Chromosome 01"/>
</dbReference>
<feature type="compositionally biased region" description="Polar residues" evidence="5">
    <location>
        <begin position="3899"/>
        <end position="3908"/>
    </location>
</feature>
<evidence type="ECO:0000256" key="5">
    <source>
        <dbReference type="SAM" id="MobiDB-lite"/>
    </source>
</evidence>
<dbReference type="FunFam" id="1.20.1070.10:FF:000096">
    <property type="entry name" value="Odorant receptor 131-2"/>
    <property type="match status" value="4"/>
</dbReference>
<feature type="compositionally biased region" description="Basic and acidic residues" evidence="5">
    <location>
        <begin position="3888"/>
        <end position="3897"/>
    </location>
</feature>
<feature type="compositionally biased region" description="Polar residues" evidence="5">
    <location>
        <begin position="3697"/>
        <end position="3717"/>
    </location>
</feature>
<feature type="compositionally biased region" description="Basic and acidic residues" evidence="5">
    <location>
        <begin position="3718"/>
        <end position="3734"/>
    </location>
</feature>
<sequence>MHARADHACSSFAARCPDPIGRAHLKRDLNRPLPVNSRWKNELPVPFTFHPNRRICASTLFATRTFLQLFVHEPTSQLCDLLCLQSGPQRNNTGSEKEINTGTEFIPRAKILQDRQRCDLTIGTQSYMPICYIIVNVLAASFKVTPYNLAVMSLERYVVICFPLRHMELCSRHNSLIAIAVIWIIGFIPNIADFFIMVHNENTNFYLLSLKCAQQFFLNTQVRQIIKGASDIVSFLVVGLTVIFTYIQIMIIALNIESKNSSASKAASSDSRPQSAVLVPKLIKGVFTTSFVLVGLIVIFTYIQIMIIALNIESKNSSASKASKTVLLHAFQLLLCMSAFAHNFIEMHSKEYIQIATKFSFLFLMCLPRTLSPLIYGLRLCPLVVPPPMSAAAAPTQEGSQGLSVHGVAVLAPHQLVYCCEFVSGGETVLLSVFFTTPHVQEQGRYVLFAHMLVNDSMYLVLGVLLLILSVYGAYIPVTICYFFVTVSSTSFKVTPYNLAFMSLERYVAICFPLRHAEFCTRRTSAITILLIWAMGLIPNIVDFILLASSVKIYFFSQYVLCNRSAFLNTEVQNILRSLIHATTFSLVGLIIMFTYIRIMMVAVKINSRKGSASKASKTVMLHAFQLLLCMTAFTYPITEKYLLQYSIFIPSLNFCLFMCVPRFLSPLIYGIRDDAFRASLMRYMLCKPLRIDSVELKVLAIGYVQSKSIATRKFDYCDWLLRPVNEETDSKVNDSLILIYLTLMCVSYFFFLYFLTVILTVFFSTVQIRENPRYLLFVHMLVTDTIYLTLGIFLSLSTLYVPLYIPVPICYILIIVLSTAFKVTPYNLAVMALERYVAICFPLRHGELCTRHNSVVAIAVIWVIGLIPNIVDFAIMISNQKPNFFSLRFKCSKTIFINVPEQDIMRNVTNVLSFVLVGLVIVFTYIQIMLIALNFGSKNSLASKAGKTIMLHALQLLLCMTAFSHNITEVYFKEFLLAIARINFLFFMCLPRSLSPLIYGLRDEMLRNYIKKILMQRRLDAVKRMPEISNSNSNSRTQERMNRTQVDDLANFIFQGLALTIVFTYIKVMQVAKKAGSGTSSASKAGRTVMMHAIQLLLCMTAFISTVSETYLRDSPVMLLITNFLVFTCLPRFLSPVIYGVRDEVVSTHERQISTHERRTKDYERIGELPAFLLRRLSQGTLDQLEGVTLGVWLGLLILTLLCFSFFLCFFTVILIIYFTTPHVRENSRYVLFAHMLVNDTLYMIAGLLLCLVALFFLLAAMFVLPIPMAICYILVTLAASSFKITPYNLAFMALERYIAICFPLRHVTLCTPQRSNAAIALMWVIGLMPSFMDFVSLCMSVDENFFSLRVVCNRNIVMINAFQASLKTYTIIISLTFVALIILFTYVKVMLVARQISSGGSAFKAAKTVMLHAFQLLLSIISLASSFTEPYFQDYIFLFVMANFIMFMCLPRFLSPLIYGMRDEVPVRPDRRTHKYEASLGMIWSKGSVGLPDVVIVLCFPIVLCFCFFLYFIIVMLHFYFTSPRVKEHARYVLFAHMLINDTMYLSVALFFLLAAMFVLPIPMAICYILFTLAASSFKITPYNLAFMALERYIAICFPLRHVTLCTPQRSNAAIALMWVIGSIPSIADFVALCKSVDKNFFTLSVICTRESLTINDLQKSIRQEFVIVNPLQGTMRTLTFILTLTLVGLVILITYINVMLVARQFGSGSSAASKAGKTVMLHAFQLLLCMMSLTSSISEQHVTAYSPVYKIFNFLFFMCLPRFLSPLIYGIRDEVVHHSKSVFCVESHSKSPDPRRGHPGTGRLLDLEGATDISPSTSLPPLVEGQLRCFLIVTVSKVLWTVLNTPSSVLVRLRWWGETSNGTIFRPRVNSQTEHKAVKTTTRYAVRCGPKQFSSYLTDMGSMVLDIMTKLDHLPIGRVQINGISRLSPSQPIRGFFTIVSPTSEKLGELQVSVALEPLSETYDSSSSIQNTDISVDTALKLSESSRASTPRGKDYLYFQENADPNKLSLKGYHDHELMRTENQITAAPNMHENQSDTQSPSSAPTTKDLISVLLDQGNKLRDAMVVSALQSDPIDDPNVDLKLSPDLYSFFRTRGHSDVLKIHNSPSSKDIFLHQGRNTVLDVETPSESKAIELILGSSSLSPGYYWDGTGSPPESISGSDMYNESEFNDPQYDQSLLENLFYTAPKSDSSLSDIVSDDDDPTESLRRKSKRITVKHRGPQLDQAARKENILLENSGGKEFWHIDTKLSLTVPERPLKNSVKSNSVDLTVDRLAQLGRMHVARVVVDTLKIHPDKWAIESKINSKGKPPRPATSVKRTFFVEFHFPVSSKTKGDITVATEITRLVSSKIVSGFVKFQQRFVFPVLFSGRMIEHWWNTDLIFKIFLRNGAQKKPGLVGSANLPLRDVLLSQGLSVSCDLDVHETEPQQETSDVGPLKISVELAGESKELTRAALRNNESTKQTPQSSVNHSVTFAEPEIPAVLASEHSSQTRPVSHIPAAKVNAPPHIAAEGPRVPLSQQQAIEESGLLLHVVLMVQEGRGLIPAGNDSLASCNSYLNCKLFSSPEATRSAVVWGTTQPIFNLYRTIQDYTGLYRTLHAVAPVSLTNQLLERLNNNVMVIEVWNKVSGPGRDQLLGLAKLPLNQFYMSFRDPKISRLLLQAQYPVVAVDSYVPITDVFSGSEKGRIKVLLAMGSGDQVVALQRLKHEDGETPLKKNISRPAHFLDSLQSSVQTSRPQEGLMDHIFEVHVENVKGLTPLQSTVWGEADCFVQYYFPMYSPNSGPGADLPEGGISLKPVRTSTTLCVPDPVFNDRQSHSLVAPADTPVQRLLLNAYSMQGLSGGGGVTFEIWCRYYYPNVRDQMVATGVLPLSRLCAMVTMQHREDVGIQAFSMPLTPRSQSPGDKHSQSSGLLNVNVTYRRSVRNAIGMLATKLASISVQIHRASGLQAAARAVAMRDVSFQYNADVGVNAFVTIHPSFLPDAERRITRTVARTFSPEFDHHSEFPCNLVIQRSNGEASSLAEVMSFSDIVFSVHHQSVMSDTSSRTQPARDYHLGVVRIPAKELLTRRSGVSGWYPITIEEDAKLADAPSILQTIVGGLELSIGFSHHSDRERVLEVAQGLGWTESEKDTHEISVCGEDEWQKKEDLVTLSVTIPKIWLPVHCLLLAGQNHIHRSTYCYLRYKFYDRDAFCSTLVRPKLSEDGQQATVMFEQTKSMELMKHQPLVWYLREERLEIQVWRSYGKDTSGPRPQDSDRLLGCAYVALGTLSENTSRTLTISGVYPLFKRNVSNLWGAAVRVHLALSSAFHPSVAARRLSYTEEMSPSEEEDSIDHSEEKPDLSMKSHQILTSPNVPLKSPDSHSLNEDLENTFAVNIVIERAMHLSLKGTPLTERVVSAPSCCVSFPVAGSATPVSTPVIENTDSPIWSFQHQTRLPNELLLDPQHSLVFKVWHKTDVERVLGFASVDLSPLLSGFQSVCGWYNIGDFTGQCQGQIKVSVTPLESIAQLKEERRAKKETTTARTQVPSHGSFIYPNLVCDAFSSYTASHTEDLVNPSVNLISGSHAHPRYEVSSPLRHEEHMNNVRRFHESLQQAERNTHCAAHLDLLSQSSRTSLLATLRKNLSELDDIQKYFNQKLYRSLSSQNTQESSPCQSERVQEEHPSLAQNQEESDTQLLLRKSSLLVSQVSSFITDLQQLPKSAKSTSSTLEESPNIQHLDTKGPEYLHSSQDKDASSLGLGQPQLFESKSPNIASPPFSPRDTPPLQEDVQDLMKEKCTSEEDQLLEEEPQENLDEPELQYVSDEEFEEDFIEPRTLNEITTMTDRTSPWSSILSDTDPDEDPINTDGHGQPIGIWSSESYRNETDIRSSFYPIEETSSPSAGWEESEFDQKHSRVKDASPSNINQESTAPDDIELLSTGVQRVEEKLERNVDRTDSSSGSSSDREKTEPVGLSSTSRSDSSITPEPGDSESDTLCVLSLQTGPSDEGATELPNLQSSSNAKSSDLLSDHLLVPNFFLPPQHLEASMRFLSQSPALQSSAALKDETSSPITKGIPFRRHPRQKPKFTSTDLPKEETSRIARIFAAKFSKPKDPSV</sequence>
<keyword evidence="2 6" id="KW-0812">Transmembrane</keyword>
<feature type="domain" description="G-protein coupled receptors family 1 profile" evidence="8">
    <location>
        <begin position="426"/>
        <end position="670"/>
    </location>
</feature>
<keyword evidence="4 6" id="KW-0472">Membrane</keyword>
<feature type="transmembrane region" description="Helical" evidence="6">
    <location>
        <begin position="459"/>
        <end position="485"/>
    </location>
</feature>
<feature type="transmembrane region" description="Helical" evidence="6">
    <location>
        <begin position="1436"/>
        <end position="1456"/>
    </location>
</feature>
<dbReference type="Pfam" id="PF25339">
    <property type="entry name" value="C2_C2CD3_N"/>
    <property type="match status" value="1"/>
</dbReference>
<feature type="transmembrane region" description="Helical" evidence="6">
    <location>
        <begin position="738"/>
        <end position="763"/>
    </location>
</feature>
<gene>
    <name evidence="9" type="ORF">PECUL_23A029034</name>
</gene>
<dbReference type="CDD" id="cd08683">
    <property type="entry name" value="C2_C2cd3"/>
    <property type="match status" value="1"/>
</dbReference>
<dbReference type="PANTHER" id="PTHR21254">
    <property type="entry name" value="C2 DOMAIN-CONTAINING PROTEIN 3"/>
    <property type="match status" value="1"/>
</dbReference>
<feature type="transmembrane region" description="Helical" evidence="6">
    <location>
        <begin position="291"/>
        <end position="312"/>
    </location>
</feature>
<reference evidence="9" key="1">
    <citation type="submission" date="2022-03" db="EMBL/GenBank/DDBJ databases">
        <authorList>
            <person name="Alioto T."/>
            <person name="Alioto T."/>
            <person name="Gomez Garrido J."/>
        </authorList>
    </citation>
    <scope>NUCLEOTIDE SEQUENCE</scope>
</reference>
<dbReference type="GO" id="GO:0016020">
    <property type="term" value="C:membrane"/>
    <property type="evidence" value="ECO:0007669"/>
    <property type="project" value="UniProtKB-SubCell"/>
</dbReference>
<feature type="transmembrane region" description="Helical" evidence="6">
    <location>
        <begin position="802"/>
        <end position="821"/>
    </location>
</feature>
<organism evidence="9 10">
    <name type="scientific">Pelobates cultripes</name>
    <name type="common">Western spadefoot toad</name>
    <dbReference type="NCBI Taxonomy" id="61616"/>
    <lineage>
        <taxon>Eukaryota</taxon>
        <taxon>Metazoa</taxon>
        <taxon>Chordata</taxon>
        <taxon>Craniata</taxon>
        <taxon>Vertebrata</taxon>
        <taxon>Euteleostomi</taxon>
        <taxon>Amphibia</taxon>
        <taxon>Batrachia</taxon>
        <taxon>Anura</taxon>
        <taxon>Pelobatoidea</taxon>
        <taxon>Pelobatidae</taxon>
        <taxon>Pelobates</taxon>
    </lineage>
</organism>
<evidence type="ECO:0000313" key="9">
    <source>
        <dbReference type="EMBL" id="CAH2225760.1"/>
    </source>
</evidence>
<dbReference type="GO" id="GO:0005814">
    <property type="term" value="C:centriole"/>
    <property type="evidence" value="ECO:0007669"/>
    <property type="project" value="TreeGrafter"/>
</dbReference>
<dbReference type="SUPFAM" id="SSF49562">
    <property type="entry name" value="C2 domain (Calcium/lipid-binding domain, CaLB)"/>
    <property type="match status" value="4"/>
</dbReference>
<feature type="region of interest" description="Disordered" evidence="5">
    <location>
        <begin position="2153"/>
        <end position="2173"/>
    </location>
</feature>
<keyword evidence="10" id="KW-1185">Reference proteome</keyword>
<feature type="region of interest" description="Disordered" evidence="5">
    <location>
        <begin position="3320"/>
        <end position="3344"/>
    </location>
</feature>
<dbReference type="GO" id="GO:0061511">
    <property type="term" value="P:centriole elongation"/>
    <property type="evidence" value="ECO:0007669"/>
    <property type="project" value="TreeGrafter"/>
</dbReference>
<feature type="domain" description="G-protein coupled receptors family 1 profile" evidence="8">
    <location>
        <begin position="130"/>
        <end position="376"/>
    </location>
</feature>
<feature type="transmembrane region" description="Helical" evidence="6">
    <location>
        <begin position="232"/>
        <end position="256"/>
    </location>
</feature>
<dbReference type="GO" id="GO:0004930">
    <property type="term" value="F:G protein-coupled receptor activity"/>
    <property type="evidence" value="ECO:0007669"/>
    <property type="project" value="InterPro"/>
</dbReference>
<feature type="transmembrane region" description="Helical" evidence="6">
    <location>
        <begin position="327"/>
        <end position="345"/>
    </location>
</feature>
<feature type="transmembrane region" description="Helical" evidence="6">
    <location>
        <begin position="1317"/>
        <end position="1334"/>
    </location>
</feature>
<feature type="transmembrane region" description="Helical" evidence="6">
    <location>
        <begin position="1193"/>
        <end position="1221"/>
    </location>
</feature>
<dbReference type="EMBL" id="OW240912">
    <property type="protein sequence ID" value="CAH2225760.1"/>
    <property type="molecule type" value="Genomic_DNA"/>
</dbReference>
<dbReference type="GO" id="GO:0071539">
    <property type="term" value="P:protein localization to centrosome"/>
    <property type="evidence" value="ECO:0007669"/>
    <property type="project" value="TreeGrafter"/>
</dbReference>
<dbReference type="PANTHER" id="PTHR21254:SF1">
    <property type="entry name" value="C2 DOMAIN-CONTAINING PROTEIN 3"/>
    <property type="match status" value="1"/>
</dbReference>